<evidence type="ECO:0000313" key="2">
    <source>
        <dbReference type="EMBL" id="MBB5327444.1"/>
    </source>
</evidence>
<reference evidence="2 3" key="1">
    <citation type="submission" date="2020-08" db="EMBL/GenBank/DDBJ databases">
        <title>Genomic Encyclopedia of Type Strains, Phase IV (KMG-V): Genome sequencing to study the core and pangenomes of soil and plant-associated prokaryotes.</title>
        <authorList>
            <person name="Whitman W."/>
        </authorList>
    </citation>
    <scope>NUCLEOTIDE SEQUENCE [LARGE SCALE GENOMIC DNA]</scope>
    <source>
        <strain evidence="2 3">X5P2</strain>
    </source>
</reference>
<dbReference type="Pfam" id="PF04519">
    <property type="entry name" value="Bactofilin"/>
    <property type="match status" value="1"/>
</dbReference>
<dbReference type="PANTHER" id="PTHR35024">
    <property type="entry name" value="HYPOTHETICAL CYTOSOLIC PROTEIN"/>
    <property type="match status" value="1"/>
</dbReference>
<comment type="caution">
    <text evidence="2">The sequence shown here is derived from an EMBL/GenBank/DDBJ whole genome shotgun (WGS) entry which is preliminary data.</text>
</comment>
<comment type="similarity">
    <text evidence="1">Belongs to the bactofilin family.</text>
</comment>
<proteinExistence type="inferred from homology"/>
<protein>
    <submittedName>
        <fullName evidence="2">Cytoskeletal protein CcmA (Bactofilin family)</fullName>
    </submittedName>
</protein>
<dbReference type="PANTHER" id="PTHR35024:SF4">
    <property type="entry name" value="POLYMER-FORMING CYTOSKELETAL PROTEIN"/>
    <property type="match status" value="1"/>
</dbReference>
<keyword evidence="3" id="KW-1185">Reference proteome</keyword>
<dbReference type="InterPro" id="IPR007607">
    <property type="entry name" value="BacA/B"/>
</dbReference>
<gene>
    <name evidence="2" type="ORF">HDF14_001049</name>
</gene>
<evidence type="ECO:0000313" key="3">
    <source>
        <dbReference type="Proteomes" id="UP000535182"/>
    </source>
</evidence>
<dbReference type="AlphaFoldDB" id="A0A9X0U2L3"/>
<dbReference type="EMBL" id="JACHEB010000002">
    <property type="protein sequence ID" value="MBB5327444.1"/>
    <property type="molecule type" value="Genomic_DNA"/>
</dbReference>
<sequence length="238" mass="25579">MPNRSGFAAAVSAKIKSRKRIINNNNSSSGYSWRLMPRSEQTEMSRDLMPAARSQAASPKITLSGEHASIGKSVIIRGEVSGFQSLYIEGKIEGTINFPDNRVTIGRNGEVVADILAGEIIVLGNVRGNCQATDRVDIRSEGSITGDVIAGRISIEDGACFKGGVDLRKPGTSDVQSHESQKHVIAVEGSPLAAHYDAQAENEISQGKYQTLDDDSDLEELIPRWRSTAPDLTPSVKG</sequence>
<name>A0A9X0U2L3_9BACT</name>
<evidence type="ECO:0000256" key="1">
    <source>
        <dbReference type="ARBA" id="ARBA00044755"/>
    </source>
</evidence>
<dbReference type="Proteomes" id="UP000535182">
    <property type="component" value="Unassembled WGS sequence"/>
</dbReference>
<accession>A0A9X0U2L3</accession>
<organism evidence="2 3">
    <name type="scientific">Tunturiibacter gelidiferens</name>
    <dbReference type="NCBI Taxonomy" id="3069689"/>
    <lineage>
        <taxon>Bacteria</taxon>
        <taxon>Pseudomonadati</taxon>
        <taxon>Acidobacteriota</taxon>
        <taxon>Terriglobia</taxon>
        <taxon>Terriglobales</taxon>
        <taxon>Acidobacteriaceae</taxon>
        <taxon>Tunturiibacter</taxon>
    </lineage>
</organism>